<feature type="compositionally biased region" description="Polar residues" evidence="1">
    <location>
        <begin position="38"/>
        <end position="59"/>
    </location>
</feature>
<organism evidence="3">
    <name type="scientific">Drosophila persimilis</name>
    <name type="common">Fruit fly</name>
    <dbReference type="NCBI Taxonomy" id="7234"/>
    <lineage>
        <taxon>Eukaryota</taxon>
        <taxon>Metazoa</taxon>
        <taxon>Ecdysozoa</taxon>
        <taxon>Arthropoda</taxon>
        <taxon>Hexapoda</taxon>
        <taxon>Insecta</taxon>
        <taxon>Pterygota</taxon>
        <taxon>Neoptera</taxon>
        <taxon>Endopterygota</taxon>
        <taxon>Diptera</taxon>
        <taxon>Brachycera</taxon>
        <taxon>Muscomorpha</taxon>
        <taxon>Ephydroidea</taxon>
        <taxon>Drosophilidae</taxon>
        <taxon>Drosophila</taxon>
        <taxon>Sophophora</taxon>
    </lineage>
</organism>
<keyword evidence="3" id="KW-1185">Reference proteome</keyword>
<reference evidence="2 3" key="1">
    <citation type="journal article" date="2007" name="Nature">
        <title>Evolution of genes and genomes on the Drosophila phylogeny.</title>
        <authorList>
            <consortium name="Drosophila 12 Genomes Consortium"/>
            <person name="Clark A.G."/>
            <person name="Eisen M.B."/>
            <person name="Smith D.R."/>
            <person name="Bergman C.M."/>
            <person name="Oliver B."/>
            <person name="Markow T.A."/>
            <person name="Kaufman T.C."/>
            <person name="Kellis M."/>
            <person name="Gelbart W."/>
            <person name="Iyer V.N."/>
            <person name="Pollard D.A."/>
            <person name="Sackton T.B."/>
            <person name="Larracuente A.M."/>
            <person name="Singh N.D."/>
            <person name="Abad J.P."/>
            <person name="Abt D.N."/>
            <person name="Adryan B."/>
            <person name="Aguade M."/>
            <person name="Akashi H."/>
            <person name="Anderson W.W."/>
            <person name="Aquadro C.F."/>
            <person name="Ardell D.H."/>
            <person name="Arguello R."/>
            <person name="Artieri C.G."/>
            <person name="Barbash D.A."/>
            <person name="Barker D."/>
            <person name="Barsanti P."/>
            <person name="Batterham P."/>
            <person name="Batzoglou S."/>
            <person name="Begun D."/>
            <person name="Bhutkar A."/>
            <person name="Blanco E."/>
            <person name="Bosak S.A."/>
            <person name="Bradley R.K."/>
            <person name="Brand A.D."/>
            <person name="Brent M.R."/>
            <person name="Brooks A.N."/>
            <person name="Brown R.H."/>
            <person name="Butlin R.K."/>
            <person name="Caggese C."/>
            <person name="Calvi B.R."/>
            <person name="Bernardo de Carvalho A."/>
            <person name="Caspi A."/>
            <person name="Castrezana S."/>
            <person name="Celniker S.E."/>
            <person name="Chang J.L."/>
            <person name="Chapple C."/>
            <person name="Chatterji S."/>
            <person name="Chinwalla A."/>
            <person name="Civetta A."/>
            <person name="Clifton S.W."/>
            <person name="Comeron J.M."/>
            <person name="Costello J.C."/>
            <person name="Coyne J.A."/>
            <person name="Daub J."/>
            <person name="David R.G."/>
            <person name="Delcher A.L."/>
            <person name="Delehaunty K."/>
            <person name="Do C.B."/>
            <person name="Ebling H."/>
            <person name="Edwards K."/>
            <person name="Eickbush T."/>
            <person name="Evans J.D."/>
            <person name="Filipski A."/>
            <person name="Findeiss S."/>
            <person name="Freyhult E."/>
            <person name="Fulton L."/>
            <person name="Fulton R."/>
            <person name="Garcia A.C."/>
            <person name="Gardiner A."/>
            <person name="Garfield D.A."/>
            <person name="Garvin B.E."/>
            <person name="Gibson G."/>
            <person name="Gilbert D."/>
            <person name="Gnerre S."/>
            <person name="Godfrey J."/>
            <person name="Good R."/>
            <person name="Gotea V."/>
            <person name="Gravely B."/>
            <person name="Greenberg A.J."/>
            <person name="Griffiths-Jones S."/>
            <person name="Gross S."/>
            <person name="Guigo R."/>
            <person name="Gustafson E.A."/>
            <person name="Haerty W."/>
            <person name="Hahn M.W."/>
            <person name="Halligan D.L."/>
            <person name="Halpern A.L."/>
            <person name="Halter G.M."/>
            <person name="Han M.V."/>
            <person name="Heger A."/>
            <person name="Hillier L."/>
            <person name="Hinrichs A.S."/>
            <person name="Holmes I."/>
            <person name="Hoskins R.A."/>
            <person name="Hubisz M.J."/>
            <person name="Hultmark D."/>
            <person name="Huntley M.A."/>
            <person name="Jaffe D.B."/>
            <person name="Jagadeeshan S."/>
            <person name="Jeck W.R."/>
            <person name="Johnson J."/>
            <person name="Jones C.D."/>
            <person name="Jordan W.C."/>
            <person name="Karpen G.H."/>
            <person name="Kataoka E."/>
            <person name="Keightley P.D."/>
            <person name="Kheradpour P."/>
            <person name="Kirkness E.F."/>
            <person name="Koerich L.B."/>
            <person name="Kristiansen K."/>
            <person name="Kudrna D."/>
            <person name="Kulathinal R.J."/>
            <person name="Kumar S."/>
            <person name="Kwok R."/>
            <person name="Lander E."/>
            <person name="Langley C.H."/>
            <person name="Lapoint R."/>
            <person name="Lazzaro B.P."/>
            <person name="Lee S.J."/>
            <person name="Levesque L."/>
            <person name="Li R."/>
            <person name="Lin C.F."/>
            <person name="Lin M.F."/>
            <person name="Lindblad-Toh K."/>
            <person name="Llopart A."/>
            <person name="Long M."/>
            <person name="Low L."/>
            <person name="Lozovsky E."/>
            <person name="Lu J."/>
            <person name="Luo M."/>
            <person name="Machado C.A."/>
            <person name="Makalowski W."/>
            <person name="Marzo M."/>
            <person name="Matsuda M."/>
            <person name="Matzkin L."/>
            <person name="McAllister B."/>
            <person name="McBride C.S."/>
            <person name="McKernan B."/>
            <person name="McKernan K."/>
            <person name="Mendez-Lago M."/>
            <person name="Minx P."/>
            <person name="Mollenhauer M.U."/>
            <person name="Montooth K."/>
            <person name="Mount S.M."/>
            <person name="Mu X."/>
            <person name="Myers E."/>
            <person name="Negre B."/>
            <person name="Newfeld S."/>
            <person name="Nielsen R."/>
            <person name="Noor M.A."/>
            <person name="O'Grady P."/>
            <person name="Pachter L."/>
            <person name="Papaceit M."/>
            <person name="Parisi M.J."/>
            <person name="Parisi M."/>
            <person name="Parts L."/>
            <person name="Pedersen J.S."/>
            <person name="Pesole G."/>
            <person name="Phillippy A.M."/>
            <person name="Ponting C.P."/>
            <person name="Pop M."/>
            <person name="Porcelli D."/>
            <person name="Powell J.R."/>
            <person name="Prohaska S."/>
            <person name="Pruitt K."/>
            <person name="Puig M."/>
            <person name="Quesneville H."/>
            <person name="Ram K.R."/>
            <person name="Rand D."/>
            <person name="Rasmussen M.D."/>
            <person name="Reed L.K."/>
            <person name="Reenan R."/>
            <person name="Reily A."/>
            <person name="Remington K.A."/>
            <person name="Rieger T.T."/>
            <person name="Ritchie M.G."/>
            <person name="Robin C."/>
            <person name="Rogers Y.H."/>
            <person name="Rohde C."/>
            <person name="Rozas J."/>
            <person name="Rubenfield M.J."/>
            <person name="Ruiz A."/>
            <person name="Russo S."/>
            <person name="Salzberg S.L."/>
            <person name="Sanchez-Gracia A."/>
            <person name="Saranga D.J."/>
            <person name="Sato H."/>
            <person name="Schaeffer S.W."/>
            <person name="Schatz M.C."/>
            <person name="Schlenke T."/>
            <person name="Schwartz R."/>
            <person name="Segarra C."/>
            <person name="Singh R.S."/>
            <person name="Sirot L."/>
            <person name="Sirota M."/>
            <person name="Sisneros N.B."/>
            <person name="Smith C.D."/>
            <person name="Smith T.F."/>
            <person name="Spieth J."/>
            <person name="Stage D.E."/>
            <person name="Stark A."/>
            <person name="Stephan W."/>
            <person name="Strausberg R.L."/>
            <person name="Strempel S."/>
            <person name="Sturgill D."/>
            <person name="Sutton G."/>
            <person name="Sutton G.G."/>
            <person name="Tao W."/>
            <person name="Teichmann S."/>
            <person name="Tobari Y.N."/>
            <person name="Tomimura Y."/>
            <person name="Tsolas J.M."/>
            <person name="Valente V.L."/>
            <person name="Venter E."/>
            <person name="Venter J.C."/>
            <person name="Vicario S."/>
            <person name="Vieira F.G."/>
            <person name="Vilella A.J."/>
            <person name="Villasante A."/>
            <person name="Walenz B."/>
            <person name="Wang J."/>
            <person name="Wasserman M."/>
            <person name="Watts T."/>
            <person name="Wilson D."/>
            <person name="Wilson R.K."/>
            <person name="Wing R.A."/>
            <person name="Wolfner M.F."/>
            <person name="Wong A."/>
            <person name="Wong G.K."/>
            <person name="Wu C.I."/>
            <person name="Wu G."/>
            <person name="Yamamoto D."/>
            <person name="Yang H.P."/>
            <person name="Yang S.P."/>
            <person name="Yorke J.A."/>
            <person name="Yoshida K."/>
            <person name="Zdobnov E."/>
            <person name="Zhang P."/>
            <person name="Zhang Y."/>
            <person name="Zimin A.V."/>
            <person name="Baldwin J."/>
            <person name="Abdouelleil A."/>
            <person name="Abdulkadir J."/>
            <person name="Abebe A."/>
            <person name="Abera B."/>
            <person name="Abreu J."/>
            <person name="Acer S.C."/>
            <person name="Aftuck L."/>
            <person name="Alexander A."/>
            <person name="An P."/>
            <person name="Anderson E."/>
            <person name="Anderson S."/>
            <person name="Arachi H."/>
            <person name="Azer M."/>
            <person name="Bachantsang P."/>
            <person name="Barry A."/>
            <person name="Bayul T."/>
            <person name="Berlin A."/>
            <person name="Bessette D."/>
            <person name="Bloom T."/>
            <person name="Blye J."/>
            <person name="Boguslavskiy L."/>
            <person name="Bonnet C."/>
            <person name="Boukhgalter B."/>
            <person name="Bourzgui I."/>
            <person name="Brown A."/>
            <person name="Cahill P."/>
            <person name="Channer S."/>
            <person name="Cheshatsang Y."/>
            <person name="Chuda L."/>
            <person name="Citroen M."/>
            <person name="Collymore A."/>
            <person name="Cooke P."/>
            <person name="Costello M."/>
            <person name="D'Aco K."/>
            <person name="Daza R."/>
            <person name="De Haan G."/>
            <person name="DeGray S."/>
            <person name="DeMaso C."/>
            <person name="Dhargay N."/>
            <person name="Dooley K."/>
            <person name="Dooley E."/>
            <person name="Doricent M."/>
            <person name="Dorje P."/>
            <person name="Dorjee K."/>
            <person name="Dupes A."/>
            <person name="Elong R."/>
            <person name="Falk J."/>
            <person name="Farina A."/>
            <person name="Faro S."/>
            <person name="Ferguson D."/>
            <person name="Fisher S."/>
            <person name="Foley C.D."/>
            <person name="Franke A."/>
            <person name="Friedrich D."/>
            <person name="Gadbois L."/>
            <person name="Gearin G."/>
            <person name="Gearin C.R."/>
            <person name="Giannoukos G."/>
            <person name="Goode T."/>
            <person name="Graham J."/>
            <person name="Grandbois E."/>
            <person name="Grewal S."/>
            <person name="Gyaltsen K."/>
            <person name="Hafez N."/>
            <person name="Hagos B."/>
            <person name="Hall J."/>
            <person name="Henson C."/>
            <person name="Hollinger A."/>
            <person name="Honan T."/>
            <person name="Huard M.D."/>
            <person name="Hughes L."/>
            <person name="Hurhula B."/>
            <person name="Husby M.E."/>
            <person name="Kamat A."/>
            <person name="Kanga B."/>
            <person name="Kashin S."/>
            <person name="Khazanovich D."/>
            <person name="Kisner P."/>
            <person name="Lance K."/>
            <person name="Lara M."/>
            <person name="Lee W."/>
            <person name="Lennon N."/>
            <person name="Letendre F."/>
            <person name="LeVine R."/>
            <person name="Lipovsky A."/>
            <person name="Liu X."/>
            <person name="Liu J."/>
            <person name="Liu S."/>
            <person name="Lokyitsang T."/>
            <person name="Lokyitsang Y."/>
            <person name="Lubonja R."/>
            <person name="Lui A."/>
            <person name="MacDonald P."/>
            <person name="Magnisalis V."/>
            <person name="Maru K."/>
            <person name="Matthews C."/>
            <person name="McCusker W."/>
            <person name="McDonough S."/>
            <person name="Mehta T."/>
            <person name="Meldrim J."/>
            <person name="Meneus L."/>
            <person name="Mihai O."/>
            <person name="Mihalev A."/>
            <person name="Mihova T."/>
            <person name="Mittelman R."/>
            <person name="Mlenga V."/>
            <person name="Montmayeur A."/>
            <person name="Mulrain L."/>
            <person name="Navidi A."/>
            <person name="Naylor J."/>
            <person name="Negash T."/>
            <person name="Nguyen T."/>
            <person name="Nguyen N."/>
            <person name="Nicol R."/>
            <person name="Norbu C."/>
            <person name="Norbu N."/>
            <person name="Novod N."/>
            <person name="O'Neill B."/>
            <person name="Osman S."/>
            <person name="Markiewicz E."/>
            <person name="Oyono O.L."/>
            <person name="Patti C."/>
            <person name="Phunkhang P."/>
            <person name="Pierre F."/>
            <person name="Priest M."/>
            <person name="Raghuraman S."/>
            <person name="Rege F."/>
            <person name="Reyes R."/>
            <person name="Rise C."/>
            <person name="Rogov P."/>
            <person name="Ross K."/>
            <person name="Ryan E."/>
            <person name="Settipalli S."/>
            <person name="Shea T."/>
            <person name="Sherpa N."/>
            <person name="Shi L."/>
            <person name="Shih D."/>
            <person name="Sparrow T."/>
            <person name="Spaulding J."/>
            <person name="Stalker J."/>
            <person name="Stange-Thomann N."/>
            <person name="Stavropoulos S."/>
            <person name="Stone C."/>
            <person name="Strader C."/>
            <person name="Tesfaye S."/>
            <person name="Thomson T."/>
            <person name="Thoulutsang Y."/>
            <person name="Thoulutsang D."/>
            <person name="Topham K."/>
            <person name="Topping I."/>
            <person name="Tsamla T."/>
            <person name="Vassiliev H."/>
            <person name="Vo A."/>
            <person name="Wangchuk T."/>
            <person name="Wangdi T."/>
            <person name="Weiand M."/>
            <person name="Wilkinson J."/>
            <person name="Wilson A."/>
            <person name="Yadav S."/>
            <person name="Young G."/>
            <person name="Yu Q."/>
            <person name="Zembek L."/>
            <person name="Zhong D."/>
            <person name="Zimmer A."/>
            <person name="Zwirko Z."/>
            <person name="Jaffe D.B."/>
            <person name="Alvarez P."/>
            <person name="Brockman W."/>
            <person name="Butler J."/>
            <person name="Chin C."/>
            <person name="Gnerre S."/>
            <person name="Grabherr M."/>
            <person name="Kleber M."/>
            <person name="Mauceli E."/>
            <person name="MacCallum I."/>
        </authorList>
    </citation>
    <scope>NUCLEOTIDE SEQUENCE [LARGE SCALE GENOMIC DNA]</scope>
    <source>
        <strain evidence="3">MSH-3 / Tucson 14011-0111.49</strain>
    </source>
</reference>
<dbReference type="Proteomes" id="UP000008744">
    <property type="component" value="Unassembled WGS sequence"/>
</dbReference>
<proteinExistence type="predicted"/>
<feature type="region of interest" description="Disordered" evidence="1">
    <location>
        <begin position="37"/>
        <end position="59"/>
    </location>
</feature>
<dbReference type="HOGENOM" id="CLU_2963224_0_0_1"/>
<accession>B4GML0</accession>
<evidence type="ECO:0000256" key="1">
    <source>
        <dbReference type="SAM" id="MobiDB-lite"/>
    </source>
</evidence>
<evidence type="ECO:0000313" key="3">
    <source>
        <dbReference type="Proteomes" id="UP000008744"/>
    </source>
</evidence>
<protein>
    <submittedName>
        <fullName evidence="2">GL12405</fullName>
    </submittedName>
</protein>
<dbReference type="AlphaFoldDB" id="B4GML0"/>
<dbReference type="EMBL" id="CH479185">
    <property type="protein sequence ID" value="EDW38084.1"/>
    <property type="molecule type" value="Genomic_DNA"/>
</dbReference>
<sequence length="59" mass="6078">MALAAKAIPATKPDTKLAEATATATTAAAATTIWRPKATSTPTTMTLRPVDVQQNGQKP</sequence>
<name>B4GML0_DROPE</name>
<gene>
    <name evidence="2" type="primary">Dper\GL12405</name>
    <name evidence="2" type="ORF">Dper_GL12405</name>
</gene>
<evidence type="ECO:0000313" key="2">
    <source>
        <dbReference type="EMBL" id="EDW38084.1"/>
    </source>
</evidence>
<dbReference type="OrthoDB" id="2914378at2759"/>